<evidence type="ECO:0000256" key="6">
    <source>
        <dbReference type="SAM" id="MobiDB-lite"/>
    </source>
</evidence>
<evidence type="ECO:0000256" key="7">
    <source>
        <dbReference type="SAM" id="Phobius"/>
    </source>
</evidence>
<feature type="transmembrane region" description="Helical" evidence="7">
    <location>
        <begin position="239"/>
        <end position="263"/>
    </location>
</feature>
<evidence type="ECO:0000256" key="2">
    <source>
        <dbReference type="ARBA" id="ARBA00022729"/>
    </source>
</evidence>
<reference evidence="10" key="1">
    <citation type="journal article" date="2002" name="Science">
        <title>The draft genome of Ciona intestinalis: insights into chordate and vertebrate origins.</title>
        <authorList>
            <person name="Dehal P."/>
            <person name="Satou Y."/>
            <person name="Campbell R.K."/>
            <person name="Chapman J."/>
            <person name="Degnan B."/>
            <person name="De Tomaso A."/>
            <person name="Davidson B."/>
            <person name="Di Gregorio A."/>
            <person name="Gelpke M."/>
            <person name="Goodstein D.M."/>
            <person name="Harafuji N."/>
            <person name="Hastings K.E."/>
            <person name="Ho I."/>
            <person name="Hotta K."/>
            <person name="Huang W."/>
            <person name="Kawashima T."/>
            <person name="Lemaire P."/>
            <person name="Martinez D."/>
            <person name="Meinertzhagen I.A."/>
            <person name="Necula S."/>
            <person name="Nonaka M."/>
            <person name="Putnam N."/>
            <person name="Rash S."/>
            <person name="Saiga H."/>
            <person name="Satake M."/>
            <person name="Terry A."/>
            <person name="Yamada L."/>
            <person name="Wang H.G."/>
            <person name="Awazu S."/>
            <person name="Azumi K."/>
            <person name="Boore J."/>
            <person name="Branno M."/>
            <person name="Chin-Bow S."/>
            <person name="DeSantis R."/>
            <person name="Doyle S."/>
            <person name="Francino P."/>
            <person name="Keys D.N."/>
            <person name="Haga S."/>
            <person name="Hayashi H."/>
            <person name="Hino K."/>
            <person name="Imai K.S."/>
            <person name="Inaba K."/>
            <person name="Kano S."/>
            <person name="Kobayashi K."/>
            <person name="Kobayashi M."/>
            <person name="Lee B.I."/>
            <person name="Makabe K.W."/>
            <person name="Manohar C."/>
            <person name="Matassi G."/>
            <person name="Medina M."/>
            <person name="Mochizuki Y."/>
            <person name="Mount S."/>
            <person name="Morishita T."/>
            <person name="Miura S."/>
            <person name="Nakayama A."/>
            <person name="Nishizaka S."/>
            <person name="Nomoto H."/>
            <person name="Ohta F."/>
            <person name="Oishi K."/>
            <person name="Rigoutsos I."/>
            <person name="Sano M."/>
            <person name="Sasaki A."/>
            <person name="Sasakura Y."/>
            <person name="Shoguchi E."/>
            <person name="Shin-i T."/>
            <person name="Spagnuolo A."/>
            <person name="Stainier D."/>
            <person name="Suzuki M.M."/>
            <person name="Tassy O."/>
            <person name="Takatori N."/>
            <person name="Tokuoka M."/>
            <person name="Yagi K."/>
            <person name="Yoshizaki F."/>
            <person name="Wada S."/>
            <person name="Zhang C."/>
            <person name="Hyatt P.D."/>
            <person name="Larimer F."/>
            <person name="Detter C."/>
            <person name="Doggett N."/>
            <person name="Glavina T."/>
            <person name="Hawkins T."/>
            <person name="Richardson P."/>
            <person name="Lucas S."/>
            <person name="Kohara Y."/>
            <person name="Levine M."/>
            <person name="Satoh N."/>
            <person name="Rokhsar D.S."/>
        </authorList>
    </citation>
    <scope>NUCLEOTIDE SEQUENCE [LARGE SCALE GENOMIC DNA]</scope>
</reference>
<evidence type="ECO:0000256" key="3">
    <source>
        <dbReference type="ARBA" id="ARBA00022737"/>
    </source>
</evidence>
<accession>H2XJQ5</accession>
<gene>
    <name evidence="9" type="primary">LOC100183792</name>
</gene>
<keyword evidence="7" id="KW-0472">Membrane</keyword>
<evidence type="ECO:0000313" key="10">
    <source>
        <dbReference type="Proteomes" id="UP000008144"/>
    </source>
</evidence>
<reference evidence="9" key="2">
    <citation type="submission" date="2025-08" db="UniProtKB">
        <authorList>
            <consortium name="Ensembl"/>
        </authorList>
    </citation>
    <scope>IDENTIFICATION</scope>
</reference>
<feature type="region of interest" description="Disordered" evidence="6">
    <location>
        <begin position="272"/>
        <end position="356"/>
    </location>
</feature>
<evidence type="ECO:0000256" key="5">
    <source>
        <dbReference type="ARBA" id="ARBA00023180"/>
    </source>
</evidence>
<keyword evidence="10" id="KW-1185">Reference proteome</keyword>
<feature type="chain" id="PRO_5014093579" evidence="8">
    <location>
        <begin position="25"/>
        <end position="554"/>
    </location>
</feature>
<name>H2XJQ5_CIOIN</name>
<accession>A0A1W2W4G8</accession>
<dbReference type="Proteomes" id="UP000008144">
    <property type="component" value="Unassembled WGS sequence"/>
</dbReference>
<dbReference type="GeneID" id="100183792"/>
<feature type="compositionally biased region" description="Polar residues" evidence="6">
    <location>
        <begin position="422"/>
        <end position="435"/>
    </location>
</feature>
<keyword evidence="2 8" id="KW-0732">Signal</keyword>
<dbReference type="SUPFAM" id="SSF57184">
    <property type="entry name" value="Growth factor receptor domain"/>
    <property type="match status" value="1"/>
</dbReference>
<dbReference type="InterPro" id="IPR052459">
    <property type="entry name" value="TNFRSF_decoy_receptor"/>
</dbReference>
<dbReference type="InParanoid" id="H2XJQ5"/>
<evidence type="ECO:0000256" key="4">
    <source>
        <dbReference type="ARBA" id="ARBA00023157"/>
    </source>
</evidence>
<reference evidence="9" key="3">
    <citation type="submission" date="2025-09" db="UniProtKB">
        <authorList>
            <consortium name="Ensembl"/>
        </authorList>
    </citation>
    <scope>IDENTIFICATION</scope>
</reference>
<dbReference type="OrthoDB" id="10031141at2759"/>
<feature type="compositionally biased region" description="Low complexity" evidence="6">
    <location>
        <begin position="276"/>
        <end position="293"/>
    </location>
</feature>
<organism evidence="9 10">
    <name type="scientific">Ciona intestinalis</name>
    <name type="common">Transparent sea squirt</name>
    <name type="synonym">Ascidia intestinalis</name>
    <dbReference type="NCBI Taxonomy" id="7719"/>
    <lineage>
        <taxon>Eukaryota</taxon>
        <taxon>Metazoa</taxon>
        <taxon>Chordata</taxon>
        <taxon>Tunicata</taxon>
        <taxon>Ascidiacea</taxon>
        <taxon>Phlebobranchia</taxon>
        <taxon>Cionidae</taxon>
        <taxon>Ciona</taxon>
    </lineage>
</organism>
<keyword evidence="3" id="KW-0677">Repeat</keyword>
<sequence>MKMLSCWMILALGNLLLQFSGVHSQDNVNLPPESEADPCPHLHSADPKVRTLTLLHAHKNDVDGRLCCLCPRGTFYAGICNVTIPQSDTQFHTTECTPCPEGTYMEDELHKNKACSLPTITERDCGENMQFIPSMAEHAPRCDCLDGYFKLDENCVPYTPCEHNHEVHQFGSPDFDQKCRLCRPGYKSEGGSSRCTIIRKPPETTPLEQPSMTTPVRMSTVIEEKPQDLVPGEAGTSDLVVRVGIGISVGIFLLLALLCFCLFRTHKKKEKLSLKDSNTSGGSSESSPTSSDSRLNQVIVANEKPGGKAVSDEKRISIPKHKKESDSQEEAVPLIDQKLQKPSLEHSKKSVSTRDVPPVQFRSSEQGLFKRRRLASENKAYDNEEGRLVSEYIQEEVINKIEAQPIVGTTVEVQGAAHGASHSPSRIESPRQGSATAAQLDLQKKQKKLEHMDRFLKAESSMLRGHWKRFGDLCGLSQSVIEEAERGVSIEEFQYNLICKLRQTKGSDFNEAYIINRLEAADLIAVRENFQAHMRNYSQGISSCPVEVEGDDNP</sequence>
<protein>
    <submittedName>
        <fullName evidence="9">Uncharacterized LOC100183792</fullName>
    </submittedName>
</protein>
<keyword evidence="5" id="KW-0325">Glycoprotein</keyword>
<feature type="region of interest" description="Disordered" evidence="6">
    <location>
        <begin position="414"/>
        <end position="435"/>
    </location>
</feature>
<dbReference type="Ensembl" id="ENSCINT00000036073.1">
    <property type="protein sequence ID" value="ENSCINP00000029887.1"/>
    <property type="gene ID" value="ENSCING00000024835.1"/>
</dbReference>
<dbReference type="PANTHER" id="PTHR23097:SF181">
    <property type="entry name" value="CASPASE-8-LIKE"/>
    <property type="match status" value="1"/>
</dbReference>
<dbReference type="RefSeq" id="XP_002123717.2">
    <property type="nucleotide sequence ID" value="XM_002123681.5"/>
</dbReference>
<proteinExistence type="predicted"/>
<evidence type="ECO:0000256" key="8">
    <source>
        <dbReference type="SAM" id="SignalP"/>
    </source>
</evidence>
<dbReference type="InterPro" id="IPR009030">
    <property type="entry name" value="Growth_fac_rcpt_cys_sf"/>
</dbReference>
<dbReference type="GO" id="GO:0006915">
    <property type="term" value="P:apoptotic process"/>
    <property type="evidence" value="ECO:0007669"/>
    <property type="project" value="UniProtKB-KW"/>
</dbReference>
<evidence type="ECO:0000313" key="9">
    <source>
        <dbReference type="Ensembl" id="ENSCINP00000029887.1"/>
    </source>
</evidence>
<keyword evidence="7" id="KW-1133">Transmembrane helix</keyword>
<dbReference type="KEGG" id="cin:100183792"/>
<feature type="signal peptide" evidence="8">
    <location>
        <begin position="1"/>
        <end position="24"/>
    </location>
</feature>
<dbReference type="AlphaFoldDB" id="H2XJQ5"/>
<keyword evidence="1" id="KW-0053">Apoptosis</keyword>
<keyword evidence="7" id="KW-0812">Transmembrane</keyword>
<evidence type="ECO:0000256" key="1">
    <source>
        <dbReference type="ARBA" id="ARBA00022703"/>
    </source>
</evidence>
<dbReference type="PANTHER" id="PTHR23097">
    <property type="entry name" value="TUMOR NECROSIS FACTOR RECEPTOR SUPERFAMILY MEMBER"/>
    <property type="match status" value="1"/>
</dbReference>
<keyword evidence="4" id="KW-1015">Disulfide bond</keyword>
<dbReference type="HOGENOM" id="CLU_491708_0_0_1"/>